<keyword evidence="3" id="KW-1185">Reference proteome</keyword>
<evidence type="ECO:0000313" key="3">
    <source>
        <dbReference type="Proteomes" id="UP000184207"/>
    </source>
</evidence>
<gene>
    <name evidence="2" type="ORF">SAMN02745226_00566</name>
</gene>
<organism evidence="2 3">
    <name type="scientific">Fervidobacterium gondwanense DSM 13020</name>
    <dbReference type="NCBI Taxonomy" id="1121883"/>
    <lineage>
        <taxon>Bacteria</taxon>
        <taxon>Thermotogati</taxon>
        <taxon>Thermotogota</taxon>
        <taxon>Thermotogae</taxon>
        <taxon>Thermotogales</taxon>
        <taxon>Fervidobacteriaceae</taxon>
        <taxon>Fervidobacterium</taxon>
    </lineage>
</organism>
<dbReference type="Proteomes" id="UP000184207">
    <property type="component" value="Unassembled WGS sequence"/>
</dbReference>
<dbReference type="EMBL" id="FRDJ01000002">
    <property type="protein sequence ID" value="SHN54117.1"/>
    <property type="molecule type" value="Genomic_DNA"/>
</dbReference>
<keyword evidence="1" id="KW-0812">Transmembrane</keyword>
<evidence type="ECO:0000256" key="1">
    <source>
        <dbReference type="SAM" id="Phobius"/>
    </source>
</evidence>
<keyword evidence="1" id="KW-0472">Membrane</keyword>
<dbReference type="STRING" id="1121883.SAMN02745226_00566"/>
<dbReference type="AlphaFoldDB" id="A0A1M7S667"/>
<protein>
    <submittedName>
        <fullName evidence="2">Uncharacterized protein</fullName>
    </submittedName>
</protein>
<dbReference type="OrthoDB" id="44632at2"/>
<accession>A0A1M7S667</accession>
<feature type="transmembrane region" description="Helical" evidence="1">
    <location>
        <begin position="6"/>
        <end position="28"/>
    </location>
</feature>
<keyword evidence="1" id="KW-1133">Transmembrane helix</keyword>
<name>A0A1M7S667_FERGO</name>
<proteinExistence type="predicted"/>
<dbReference type="RefSeq" id="WP_072758106.1">
    <property type="nucleotide sequence ID" value="NZ_FRDJ01000002.1"/>
</dbReference>
<reference evidence="3" key="1">
    <citation type="submission" date="2016-12" db="EMBL/GenBank/DDBJ databases">
        <authorList>
            <person name="Varghese N."/>
            <person name="Submissions S."/>
        </authorList>
    </citation>
    <scope>NUCLEOTIDE SEQUENCE [LARGE SCALE GENOMIC DNA]</scope>
    <source>
        <strain evidence="3">DSM 13020</strain>
    </source>
</reference>
<evidence type="ECO:0000313" key="2">
    <source>
        <dbReference type="EMBL" id="SHN54117.1"/>
    </source>
</evidence>
<sequence length="218" mass="23937">MGLDSTTAWIILVVSGILLAGLLIFLLLPKEDVQWITANGVRIQSIPKDANIVYVNNSMEKRVAELYKSGKLLAFRGESIGGGIDTVTARDKAKINAFKELSEYFTARVHTFATLVEGQLQSVTGQNAQQVKSVALDAYKRVTQLFSDAQVSGAYIYAIWEERVGALVYTYVLLVFDPAGAIEALKQNEEISKQIEELGKSGVDFFKALNAVIEEAQK</sequence>